<sequence length="300" mass="34604">MCKTVLVLLSTYNGEKYLAEQLDTILNQTKKNILVSILIRDDGSKDDTLNIIEKYKKNYDCIELVEGDNVGPAQSYRKLIQLARDDFDYYAFADQDDIWLEDKISIASGDMECADSGIPILWYSAVLKKYSDGRSAYFHCDVERANDFRSIIETFATTNGCSMVFNNALFKILKAIPDGVIDMHDSWINAVCIACGGMVISNKKAYVIYRMHDGQVLGNKSTSLNSLKRSLMLCERKRSKTVKLIYDCKCIERDKKKYLEPMLYYNDWRNKLAVIFRKKPGYISNKEHLKFKLQVLLNRY</sequence>
<accession>A0AAP3VAQ9</accession>
<feature type="domain" description="Glycosyltransferase 2-like" evidence="1">
    <location>
        <begin position="7"/>
        <end position="105"/>
    </location>
</feature>
<dbReference type="InterPro" id="IPR029044">
    <property type="entry name" value="Nucleotide-diphossugar_trans"/>
</dbReference>
<dbReference type="Pfam" id="PF00535">
    <property type="entry name" value="Glycos_transf_2"/>
    <property type="match status" value="1"/>
</dbReference>
<dbReference type="AlphaFoldDB" id="A0AAP3VAQ9"/>
<dbReference type="EC" id="2.4.-.-" evidence="2"/>
<organism evidence="2 3">
    <name type="scientific">Agathobacter rectalis</name>
    <dbReference type="NCBI Taxonomy" id="39491"/>
    <lineage>
        <taxon>Bacteria</taxon>
        <taxon>Bacillati</taxon>
        <taxon>Bacillota</taxon>
        <taxon>Clostridia</taxon>
        <taxon>Lachnospirales</taxon>
        <taxon>Lachnospiraceae</taxon>
        <taxon>Agathobacter</taxon>
    </lineage>
</organism>
<protein>
    <submittedName>
        <fullName evidence="2">Glycosyltransferase</fullName>
        <ecNumber evidence="2">2.4.-.-</ecNumber>
    </submittedName>
</protein>
<dbReference type="InterPro" id="IPR001173">
    <property type="entry name" value="Glyco_trans_2-like"/>
</dbReference>
<dbReference type="PANTHER" id="PTHR22916">
    <property type="entry name" value="GLYCOSYLTRANSFERASE"/>
    <property type="match status" value="1"/>
</dbReference>
<evidence type="ECO:0000259" key="1">
    <source>
        <dbReference type="Pfam" id="PF00535"/>
    </source>
</evidence>
<dbReference type="Proteomes" id="UP001212823">
    <property type="component" value="Unassembled WGS sequence"/>
</dbReference>
<name>A0AAP3VAQ9_9FIRM</name>
<evidence type="ECO:0000313" key="3">
    <source>
        <dbReference type="Proteomes" id="UP001212823"/>
    </source>
</evidence>
<keyword evidence="2" id="KW-0808">Transferase</keyword>
<dbReference type="PANTHER" id="PTHR22916:SF3">
    <property type="entry name" value="UDP-GLCNAC:BETAGAL BETA-1,3-N-ACETYLGLUCOSAMINYLTRANSFERASE-LIKE PROTEIN 1"/>
    <property type="match status" value="1"/>
</dbReference>
<dbReference type="RefSeq" id="WP_306775816.1">
    <property type="nucleotide sequence ID" value="NZ_JADPAO010000026.1"/>
</dbReference>
<dbReference type="SUPFAM" id="SSF53448">
    <property type="entry name" value="Nucleotide-diphospho-sugar transferases"/>
    <property type="match status" value="1"/>
</dbReference>
<gene>
    <name evidence="2" type="ORF">PNE45_12935</name>
</gene>
<comment type="caution">
    <text evidence="2">The sequence shown here is derived from an EMBL/GenBank/DDBJ whole genome shotgun (WGS) entry which is preliminary data.</text>
</comment>
<keyword evidence="2" id="KW-0328">Glycosyltransferase</keyword>
<dbReference type="Gene3D" id="3.90.550.10">
    <property type="entry name" value="Spore Coat Polysaccharide Biosynthesis Protein SpsA, Chain A"/>
    <property type="match status" value="1"/>
</dbReference>
<proteinExistence type="predicted"/>
<dbReference type="EMBL" id="JAQLYE010000027">
    <property type="protein sequence ID" value="MDB8018927.1"/>
    <property type="molecule type" value="Genomic_DNA"/>
</dbReference>
<dbReference type="GO" id="GO:0016758">
    <property type="term" value="F:hexosyltransferase activity"/>
    <property type="evidence" value="ECO:0007669"/>
    <property type="project" value="UniProtKB-ARBA"/>
</dbReference>
<reference evidence="2" key="1">
    <citation type="submission" date="2023-01" db="EMBL/GenBank/DDBJ databases">
        <title>Human gut microbiome strain richness.</title>
        <authorList>
            <person name="Chen-Liaw A."/>
        </authorList>
    </citation>
    <scope>NUCLEOTIDE SEQUENCE</scope>
    <source>
        <strain evidence="2">1001283st1_D2_1001283B150209_150212</strain>
    </source>
</reference>
<evidence type="ECO:0000313" key="2">
    <source>
        <dbReference type="EMBL" id="MDB8018927.1"/>
    </source>
</evidence>